<dbReference type="PANTHER" id="PTHR12151:SF25">
    <property type="entry name" value="LINALOOL DEHYDRATASE_ISOMERASE DOMAIN-CONTAINING PROTEIN"/>
    <property type="match status" value="1"/>
</dbReference>
<feature type="domain" description="Thioredoxin" evidence="6">
    <location>
        <begin position="113"/>
        <end position="286"/>
    </location>
</feature>
<protein>
    <recommendedName>
        <fullName evidence="6">Thioredoxin domain-containing protein</fullName>
    </recommendedName>
</protein>
<accession>A0A2T4TXR8</accession>
<dbReference type="PANTHER" id="PTHR12151">
    <property type="entry name" value="ELECTRON TRANSPORT PROTIN SCO1/SENC FAMILY MEMBER"/>
    <property type="match status" value="1"/>
</dbReference>
<organism evidence="7 8">
    <name type="scientific">Candidatus Methylomirabilis limnetica</name>
    <dbReference type="NCBI Taxonomy" id="2033718"/>
    <lineage>
        <taxon>Bacteria</taxon>
        <taxon>Candidatus Methylomirabilota</taxon>
        <taxon>Candidatus Methylomirabilia</taxon>
        <taxon>Candidatus Methylomirabilales</taxon>
        <taxon>Candidatus Methylomirabilaceae</taxon>
        <taxon>Candidatus Methylomirabilis</taxon>
    </lineage>
</organism>
<dbReference type="Gene3D" id="3.40.30.10">
    <property type="entry name" value="Glutaredoxin"/>
    <property type="match status" value="1"/>
</dbReference>
<feature type="binding site" evidence="3">
    <location>
        <position position="250"/>
    </location>
    <ligand>
        <name>Cu cation</name>
        <dbReference type="ChEBI" id="CHEBI:23378"/>
    </ligand>
</feature>
<dbReference type="Pfam" id="PF02630">
    <property type="entry name" value="SCO1-SenC"/>
    <property type="match status" value="1"/>
</dbReference>
<reference evidence="7 8" key="1">
    <citation type="submission" date="2017-09" db="EMBL/GenBank/DDBJ databases">
        <title>Bloom of a denitrifying methanotroph, Candidatus Methylomirabilis limnetica, in a deep stratified lake.</title>
        <authorList>
            <person name="Graf J.S."/>
            <person name="Marchant H.K."/>
            <person name="Tienken D."/>
            <person name="Hach P.F."/>
            <person name="Brand A."/>
            <person name="Schubert C.J."/>
            <person name="Kuypers M.M."/>
            <person name="Milucka J."/>
        </authorList>
    </citation>
    <scope>NUCLEOTIDE SEQUENCE [LARGE SCALE GENOMIC DNA]</scope>
    <source>
        <strain evidence="7 8">Zug</strain>
    </source>
</reference>
<evidence type="ECO:0000313" key="7">
    <source>
        <dbReference type="EMBL" id="PTL35924.1"/>
    </source>
</evidence>
<keyword evidence="4" id="KW-1015">Disulfide bond</keyword>
<feature type="transmembrane region" description="Helical" evidence="5">
    <location>
        <begin position="61"/>
        <end position="79"/>
    </location>
</feature>
<dbReference type="InterPro" id="IPR003782">
    <property type="entry name" value="SCO1/SenC"/>
</dbReference>
<keyword evidence="5" id="KW-0812">Transmembrane</keyword>
<comment type="similarity">
    <text evidence="1">Belongs to the SCO1/2 family.</text>
</comment>
<gene>
    <name evidence="7" type="ORF">CLG94_07055</name>
</gene>
<dbReference type="EMBL" id="NVQC01000021">
    <property type="protein sequence ID" value="PTL35924.1"/>
    <property type="molecule type" value="Genomic_DNA"/>
</dbReference>
<proteinExistence type="inferred from homology"/>
<feature type="disulfide bond" description="Redox-active" evidence="4">
    <location>
        <begin position="152"/>
        <end position="158"/>
    </location>
</feature>
<evidence type="ECO:0000256" key="3">
    <source>
        <dbReference type="PIRSR" id="PIRSR603782-1"/>
    </source>
</evidence>
<dbReference type="InterPro" id="IPR036249">
    <property type="entry name" value="Thioredoxin-like_sf"/>
</dbReference>
<evidence type="ECO:0000256" key="4">
    <source>
        <dbReference type="PIRSR" id="PIRSR603782-2"/>
    </source>
</evidence>
<keyword evidence="2 3" id="KW-0186">Copper</keyword>
<keyword evidence="5" id="KW-0472">Membrane</keyword>
<dbReference type="InterPro" id="IPR013766">
    <property type="entry name" value="Thioredoxin_domain"/>
</dbReference>
<reference evidence="8" key="2">
    <citation type="journal article" date="2018" name="Environ. Microbiol.">
        <title>Bloom of a denitrifying methanotroph, 'Candidatus Methylomirabilis limnetica', in a deep stratified lake.</title>
        <authorList>
            <person name="Graf J.S."/>
            <person name="Mayr M.J."/>
            <person name="Marchant H.K."/>
            <person name="Tienken D."/>
            <person name="Hach P.F."/>
            <person name="Brand A."/>
            <person name="Schubert C.J."/>
            <person name="Kuypers M.M."/>
            <person name="Milucka J."/>
        </authorList>
    </citation>
    <scope>NUCLEOTIDE SEQUENCE [LARGE SCALE GENOMIC DNA]</scope>
    <source>
        <strain evidence="8">Zug</strain>
    </source>
</reference>
<keyword evidence="3" id="KW-0479">Metal-binding</keyword>
<dbReference type="SUPFAM" id="SSF52833">
    <property type="entry name" value="Thioredoxin-like"/>
    <property type="match status" value="1"/>
</dbReference>
<evidence type="ECO:0000256" key="2">
    <source>
        <dbReference type="ARBA" id="ARBA00023008"/>
    </source>
</evidence>
<dbReference type="GO" id="GO:0046872">
    <property type="term" value="F:metal ion binding"/>
    <property type="evidence" value="ECO:0007669"/>
    <property type="project" value="UniProtKB-KW"/>
</dbReference>
<evidence type="ECO:0000256" key="5">
    <source>
        <dbReference type="SAM" id="Phobius"/>
    </source>
</evidence>
<evidence type="ECO:0000313" key="8">
    <source>
        <dbReference type="Proteomes" id="UP000241436"/>
    </source>
</evidence>
<name>A0A2T4TXR8_9BACT</name>
<dbReference type="Proteomes" id="UP000241436">
    <property type="component" value="Unassembled WGS sequence"/>
</dbReference>
<dbReference type="CDD" id="cd02968">
    <property type="entry name" value="SCO"/>
    <property type="match status" value="1"/>
</dbReference>
<feature type="binding site" evidence="3">
    <location>
        <position position="152"/>
    </location>
    <ligand>
        <name>Cu cation</name>
        <dbReference type="ChEBI" id="CHEBI:23378"/>
    </ligand>
</feature>
<dbReference type="PROSITE" id="PS51352">
    <property type="entry name" value="THIOREDOXIN_2"/>
    <property type="match status" value="1"/>
</dbReference>
<keyword evidence="5" id="KW-1133">Transmembrane helix</keyword>
<dbReference type="AlphaFoldDB" id="A0A2T4TXR8"/>
<feature type="binding site" evidence="3">
    <location>
        <position position="158"/>
    </location>
    <ligand>
        <name>Cu cation</name>
        <dbReference type="ChEBI" id="CHEBI:23378"/>
    </ligand>
</feature>
<evidence type="ECO:0000256" key="1">
    <source>
        <dbReference type="ARBA" id="ARBA00010996"/>
    </source>
</evidence>
<keyword evidence="8" id="KW-1185">Reference proteome</keyword>
<sequence>MRCLANPSGSLRGSTATEAISQCNYSEIAALPSVARNDNSRRGNPRLVLSCSQARKRRMRYWLMLIGVWIAAALLALDFRTAHAHEIPGFEDTYIQGMFSPKFTPPAAGTYDLPVIRHVQAFVLIDAAGRRVNTASLMRGKVAVVSFIYTTCSDRLGCPLAGIALRELQIKLAQEGLQDQAVLLSISLDPEHDTPAQLAKYAHAFGVESSRWHMLTASSEQVLKATLRSFGQDRAKIYDERGRFTGRYRHVLKVFLVDQAGQVRNIYSTGSLVPQVMVNDIKTVLADKTTGQQ</sequence>
<evidence type="ECO:0000259" key="6">
    <source>
        <dbReference type="PROSITE" id="PS51352"/>
    </source>
</evidence>
<comment type="caution">
    <text evidence="7">The sequence shown here is derived from an EMBL/GenBank/DDBJ whole genome shotgun (WGS) entry which is preliminary data.</text>
</comment>